<dbReference type="PROSITE" id="PS50862">
    <property type="entry name" value="AA_TRNA_LIGASE_II"/>
    <property type="match status" value="1"/>
</dbReference>
<accession>A0A081PBI3</accession>
<dbReference type="InterPro" id="IPR004365">
    <property type="entry name" value="NA-bd_OB_tRNA"/>
</dbReference>
<dbReference type="HAMAP" id="MF_00252">
    <property type="entry name" value="Lys_tRNA_synth_class2"/>
    <property type="match status" value="1"/>
</dbReference>
<evidence type="ECO:0000313" key="16">
    <source>
        <dbReference type="Proteomes" id="UP000028007"/>
    </source>
</evidence>
<evidence type="ECO:0000256" key="4">
    <source>
        <dbReference type="ARBA" id="ARBA00022598"/>
    </source>
</evidence>
<reference evidence="15 16" key="1">
    <citation type="journal article" date="1992" name="Int. J. Syst. Bacteriol.">
        <title>Sphingobacterium antarcticus sp. nov. a Psychrotrophic Bacterium from the Soils of Schirmacher Oasis, Antarctica.</title>
        <authorList>
            <person name="Shivaji S."/>
            <person name="Ray M.K."/>
            <person name="Rao N.S."/>
            <person name="Saiserr L."/>
            <person name="Jagannadham M.V."/>
            <person name="Kumar G.S."/>
            <person name="Reddy G."/>
            <person name="Bhargava P.M."/>
        </authorList>
    </citation>
    <scope>NUCLEOTIDE SEQUENCE [LARGE SCALE GENOMIC DNA]</scope>
    <source>
        <strain evidence="15 16">4BY</strain>
    </source>
</reference>
<feature type="binding site" evidence="12">
    <location>
        <position position="420"/>
    </location>
    <ligand>
        <name>Mg(2+)</name>
        <dbReference type="ChEBI" id="CHEBI:18420"/>
        <label>1</label>
    </ligand>
</feature>
<protein>
    <recommendedName>
        <fullName evidence="12">Lysine--tRNA ligase</fullName>
        <ecNumber evidence="12">6.1.1.6</ecNumber>
    </recommendedName>
    <alternativeName>
        <fullName evidence="12">Lysyl-tRNA synthetase</fullName>
        <shortName evidence="12">LysRS</shortName>
    </alternativeName>
</protein>
<dbReference type="Pfam" id="PF01336">
    <property type="entry name" value="tRNA_anti-codon"/>
    <property type="match status" value="1"/>
</dbReference>
<feature type="domain" description="Aminoacyl-transfer RNA synthetases class-II family profile" evidence="14">
    <location>
        <begin position="187"/>
        <end position="501"/>
    </location>
</feature>
<dbReference type="eggNOG" id="COG1190">
    <property type="taxonomic scope" value="Bacteria"/>
</dbReference>
<dbReference type="PANTHER" id="PTHR42918:SF15">
    <property type="entry name" value="LYSINE--TRNA LIGASE, CHLOROPLASTIC_MITOCHONDRIAL"/>
    <property type="match status" value="1"/>
</dbReference>
<dbReference type="FunFam" id="2.40.50.140:FF:000024">
    <property type="entry name" value="Lysine--tRNA ligase"/>
    <property type="match status" value="1"/>
</dbReference>
<dbReference type="FunFam" id="3.30.930.10:FF:000238">
    <property type="entry name" value="Lysine--tRNA ligase"/>
    <property type="match status" value="1"/>
</dbReference>
<keyword evidence="7 12" id="KW-0067">ATP-binding</keyword>
<evidence type="ECO:0000313" key="15">
    <source>
        <dbReference type="EMBL" id="KEQ28056.1"/>
    </source>
</evidence>
<dbReference type="EMBL" id="JNFF01000118">
    <property type="protein sequence ID" value="KEQ28056.1"/>
    <property type="molecule type" value="Genomic_DNA"/>
</dbReference>
<dbReference type="RefSeq" id="WP_037445205.1">
    <property type="nucleotide sequence ID" value="NZ_JNFF01000118.1"/>
</dbReference>
<evidence type="ECO:0000256" key="8">
    <source>
        <dbReference type="ARBA" id="ARBA00022842"/>
    </source>
</evidence>
<dbReference type="NCBIfam" id="NF001756">
    <property type="entry name" value="PRK00484.1"/>
    <property type="match status" value="1"/>
</dbReference>
<dbReference type="GO" id="GO:0000287">
    <property type="term" value="F:magnesium ion binding"/>
    <property type="evidence" value="ECO:0007669"/>
    <property type="project" value="UniProtKB-UniRule"/>
</dbReference>
<comment type="subunit">
    <text evidence="12">Homodimer.</text>
</comment>
<evidence type="ECO:0000256" key="7">
    <source>
        <dbReference type="ARBA" id="ARBA00022840"/>
    </source>
</evidence>
<dbReference type="NCBIfam" id="TIGR00499">
    <property type="entry name" value="lysS_bact"/>
    <property type="match status" value="1"/>
</dbReference>
<evidence type="ECO:0000259" key="14">
    <source>
        <dbReference type="PROSITE" id="PS50862"/>
    </source>
</evidence>
<proteinExistence type="inferred from homology"/>
<dbReference type="InterPro" id="IPR018149">
    <property type="entry name" value="Lys-tRNA-synth_II_C"/>
</dbReference>
<dbReference type="GO" id="GO:0005524">
    <property type="term" value="F:ATP binding"/>
    <property type="evidence" value="ECO:0007669"/>
    <property type="project" value="UniProtKB-UniRule"/>
</dbReference>
<evidence type="ECO:0000256" key="6">
    <source>
        <dbReference type="ARBA" id="ARBA00022741"/>
    </source>
</evidence>
<evidence type="ECO:0000256" key="2">
    <source>
        <dbReference type="ARBA" id="ARBA00008226"/>
    </source>
</evidence>
<evidence type="ECO:0000256" key="13">
    <source>
        <dbReference type="RuleBase" id="RU000336"/>
    </source>
</evidence>
<dbReference type="EC" id="6.1.1.6" evidence="12"/>
<dbReference type="CDD" id="cd00775">
    <property type="entry name" value="LysRS_core"/>
    <property type="match status" value="1"/>
</dbReference>
<keyword evidence="9 12" id="KW-0648">Protein biosynthesis</keyword>
<dbReference type="InterPro" id="IPR002313">
    <property type="entry name" value="Lys-tRNA-ligase_II"/>
</dbReference>
<dbReference type="CDD" id="cd04322">
    <property type="entry name" value="LysRS_N"/>
    <property type="match status" value="1"/>
</dbReference>
<evidence type="ECO:0000256" key="9">
    <source>
        <dbReference type="ARBA" id="ARBA00022917"/>
    </source>
</evidence>
<evidence type="ECO:0000256" key="11">
    <source>
        <dbReference type="ARBA" id="ARBA00048573"/>
    </source>
</evidence>
<evidence type="ECO:0000256" key="12">
    <source>
        <dbReference type="HAMAP-Rule" id="MF_00252"/>
    </source>
</evidence>
<dbReference type="Gene3D" id="2.40.50.140">
    <property type="entry name" value="Nucleic acid-binding proteins"/>
    <property type="match status" value="1"/>
</dbReference>
<feature type="binding site" evidence="12">
    <location>
        <position position="413"/>
    </location>
    <ligand>
        <name>Mg(2+)</name>
        <dbReference type="ChEBI" id="CHEBI:18420"/>
        <label>1</label>
    </ligand>
</feature>
<keyword evidence="5 12" id="KW-0479">Metal-binding</keyword>
<keyword evidence="4 12" id="KW-0436">Ligase</keyword>
<keyword evidence="6 12" id="KW-0547">Nucleotide-binding</keyword>
<name>A0A081PBI3_9SPHI</name>
<comment type="caution">
    <text evidence="15">The sequence shown here is derived from an EMBL/GenBank/DDBJ whole genome shotgun (WGS) entry which is preliminary data.</text>
</comment>
<evidence type="ECO:0000256" key="5">
    <source>
        <dbReference type="ARBA" id="ARBA00022723"/>
    </source>
</evidence>
<comment type="cofactor">
    <cofactor evidence="12 13">
        <name>Mg(2+)</name>
        <dbReference type="ChEBI" id="CHEBI:18420"/>
    </cofactor>
    <text evidence="12 13">Binds 3 Mg(2+) ions per subunit.</text>
</comment>
<comment type="similarity">
    <text evidence="2 12">Belongs to the class-II aminoacyl-tRNA synthetase family.</text>
</comment>
<dbReference type="PRINTS" id="PR00982">
    <property type="entry name" value="TRNASYNTHLYS"/>
</dbReference>
<evidence type="ECO:0000256" key="1">
    <source>
        <dbReference type="ARBA" id="ARBA00004496"/>
    </source>
</evidence>
<sequence length="575" mass="65607">MSTGLSEQEILRRNALTQLRELGIDPYPAEGYEINTNAADILANYENNKDAYQKVSFAGRIMTRRIMGSAAFVEIQDSTGRIQVYLKRDELCPGEDKTIYNTVFKKLLDLGDFIGIKGYVFTTQTGEISVHVTAFTLLSKSLKPLPVVKRDEEGNIYDGFTDPELRYRQRYVDLTVNPGFKQIFINRSKVINTMRNYFDQQGWMEVETPILQQIHGGAAARPFETYHNTLDMPLFLRIANELYLKRLIVAGFDGVYEFGKMFRNEGMDRTHNPEYTAMEIYVAYKDYIWMMGMVEECLEKVAIAIHGSGKVKVGQHEINFTGPYEKLTMYESIQKYTGVDVSEMTEAEIKETCTSFGIEVNSSMGRGKLIDELFSEKVEANLIQPTYITDYPLEMTPLAKKHRSKEGLVERFELFVNGKEIANAYSELNDPIDQKERFEEQLKLAARGDDEAMAMDDDFIRALEYGMPPTSGLGFGIDRLVMLMTNQSTIQEVLFFPQMRPEKKAKITSDEDFVNAGIPAEWVVVLRKMGFNTLEDLAAANANKVFNDLGGMRKKLKIETPMPSKEEVTSWFEKN</sequence>
<evidence type="ECO:0000256" key="3">
    <source>
        <dbReference type="ARBA" id="ARBA00022490"/>
    </source>
</evidence>
<gene>
    <name evidence="12" type="primary">lysS</name>
    <name evidence="15" type="ORF">N180_20130</name>
</gene>
<dbReference type="GO" id="GO:0006430">
    <property type="term" value="P:lysyl-tRNA aminoacylation"/>
    <property type="evidence" value="ECO:0007669"/>
    <property type="project" value="UniProtKB-UniRule"/>
</dbReference>
<dbReference type="GO" id="GO:0004824">
    <property type="term" value="F:lysine-tRNA ligase activity"/>
    <property type="evidence" value="ECO:0007669"/>
    <property type="project" value="UniProtKB-UniRule"/>
</dbReference>
<dbReference type="SUPFAM" id="SSF50249">
    <property type="entry name" value="Nucleic acid-binding proteins"/>
    <property type="match status" value="1"/>
</dbReference>
<dbReference type="InterPro" id="IPR006195">
    <property type="entry name" value="aa-tRNA-synth_II"/>
</dbReference>
<dbReference type="AlphaFoldDB" id="A0A081PBI3"/>
<keyword evidence="8 12" id="KW-0460">Magnesium</keyword>
<dbReference type="GO" id="GO:0000049">
    <property type="term" value="F:tRNA binding"/>
    <property type="evidence" value="ECO:0007669"/>
    <property type="project" value="TreeGrafter"/>
</dbReference>
<evidence type="ECO:0000256" key="10">
    <source>
        <dbReference type="ARBA" id="ARBA00023146"/>
    </source>
</evidence>
<feature type="binding site" evidence="12">
    <location>
        <position position="420"/>
    </location>
    <ligand>
        <name>Mg(2+)</name>
        <dbReference type="ChEBI" id="CHEBI:18420"/>
        <label>2</label>
    </ligand>
</feature>
<organism evidence="15 16">
    <name type="scientific">Pedobacter antarcticus 4BY</name>
    <dbReference type="NCBI Taxonomy" id="1358423"/>
    <lineage>
        <taxon>Bacteria</taxon>
        <taxon>Pseudomonadati</taxon>
        <taxon>Bacteroidota</taxon>
        <taxon>Sphingobacteriia</taxon>
        <taxon>Sphingobacteriales</taxon>
        <taxon>Sphingobacteriaceae</taxon>
        <taxon>Pedobacter</taxon>
    </lineage>
</organism>
<dbReference type="Pfam" id="PF00152">
    <property type="entry name" value="tRNA-synt_2"/>
    <property type="match status" value="1"/>
</dbReference>
<dbReference type="GO" id="GO:0005829">
    <property type="term" value="C:cytosol"/>
    <property type="evidence" value="ECO:0007669"/>
    <property type="project" value="TreeGrafter"/>
</dbReference>
<comment type="subcellular location">
    <subcellularLocation>
        <location evidence="1 12">Cytoplasm</location>
    </subcellularLocation>
</comment>
<dbReference type="PANTHER" id="PTHR42918">
    <property type="entry name" value="LYSYL-TRNA SYNTHETASE"/>
    <property type="match status" value="1"/>
</dbReference>
<dbReference type="SUPFAM" id="SSF55681">
    <property type="entry name" value="Class II aaRS and biotin synthetases"/>
    <property type="match status" value="1"/>
</dbReference>
<dbReference type="OrthoDB" id="9801152at2"/>
<dbReference type="Proteomes" id="UP000028007">
    <property type="component" value="Unassembled WGS sequence"/>
</dbReference>
<keyword evidence="10 12" id="KW-0030">Aminoacyl-tRNA synthetase</keyword>
<dbReference type="InterPro" id="IPR012340">
    <property type="entry name" value="NA-bd_OB-fold"/>
</dbReference>
<dbReference type="InterPro" id="IPR045864">
    <property type="entry name" value="aa-tRNA-synth_II/BPL/LPL"/>
</dbReference>
<comment type="catalytic activity">
    <reaction evidence="11 12 13">
        <text>tRNA(Lys) + L-lysine + ATP = L-lysyl-tRNA(Lys) + AMP + diphosphate</text>
        <dbReference type="Rhea" id="RHEA:20792"/>
        <dbReference type="Rhea" id="RHEA-COMP:9696"/>
        <dbReference type="Rhea" id="RHEA-COMP:9697"/>
        <dbReference type="ChEBI" id="CHEBI:30616"/>
        <dbReference type="ChEBI" id="CHEBI:32551"/>
        <dbReference type="ChEBI" id="CHEBI:33019"/>
        <dbReference type="ChEBI" id="CHEBI:78442"/>
        <dbReference type="ChEBI" id="CHEBI:78529"/>
        <dbReference type="ChEBI" id="CHEBI:456215"/>
        <dbReference type="EC" id="6.1.1.6"/>
    </reaction>
</comment>
<keyword evidence="16" id="KW-1185">Reference proteome</keyword>
<dbReference type="Gene3D" id="3.30.930.10">
    <property type="entry name" value="Bira Bifunctional Protein, Domain 2"/>
    <property type="match status" value="1"/>
</dbReference>
<dbReference type="InterPro" id="IPR004364">
    <property type="entry name" value="Aa-tRNA-synt_II"/>
</dbReference>
<dbReference type="InterPro" id="IPR044136">
    <property type="entry name" value="Lys-tRNA-ligase_II_N"/>
</dbReference>
<keyword evidence="3 12" id="KW-0963">Cytoplasm</keyword>